<proteinExistence type="predicted"/>
<evidence type="ECO:0000313" key="2">
    <source>
        <dbReference type="EMBL" id="QCU89553.1"/>
    </source>
</evidence>
<keyword evidence="2" id="KW-0449">Lipoprotein</keyword>
<dbReference type="InterPro" id="IPR023373">
    <property type="entry name" value="YmcC_sf"/>
</dbReference>
<protein>
    <submittedName>
        <fullName evidence="2">YjbF family lipoprotein</fullName>
    </submittedName>
</protein>
<reference evidence="2 3" key="1">
    <citation type="submission" date="2019-05" db="EMBL/GenBank/DDBJ databases">
        <title>Thiomicrorhabdus sediminis sp. nov, a novel sulfur-oxidizing bacterium isolated from coastal sediment.</title>
        <authorList>
            <person name="Liu X."/>
        </authorList>
    </citation>
    <scope>NUCLEOTIDE SEQUENCE [LARGE SCALE GENOMIC DNA]</scope>
    <source>
        <strain evidence="2 3">G1</strain>
    </source>
</reference>
<evidence type="ECO:0000313" key="3">
    <source>
        <dbReference type="Proteomes" id="UP000304864"/>
    </source>
</evidence>
<dbReference type="PROSITE" id="PS51257">
    <property type="entry name" value="PROKAR_LIPOPROTEIN"/>
    <property type="match status" value="1"/>
</dbReference>
<dbReference type="Proteomes" id="UP000304864">
    <property type="component" value="Chromosome"/>
</dbReference>
<evidence type="ECO:0000256" key="1">
    <source>
        <dbReference type="SAM" id="SignalP"/>
    </source>
</evidence>
<dbReference type="Pfam" id="PF11102">
    <property type="entry name" value="YjbF"/>
    <property type="match status" value="1"/>
</dbReference>
<dbReference type="RefSeq" id="WP_138564024.1">
    <property type="nucleotide sequence ID" value="NZ_CP040602.1"/>
</dbReference>
<dbReference type="OrthoDB" id="5591889at2"/>
<keyword evidence="1" id="KW-0732">Signal</keyword>
<organism evidence="2 3">
    <name type="scientific">Thiomicrorhabdus sediminis</name>
    <dbReference type="NCBI Taxonomy" id="2580412"/>
    <lineage>
        <taxon>Bacteria</taxon>
        <taxon>Pseudomonadati</taxon>
        <taxon>Pseudomonadota</taxon>
        <taxon>Gammaproteobacteria</taxon>
        <taxon>Thiotrichales</taxon>
        <taxon>Piscirickettsiaceae</taxon>
        <taxon>Thiomicrorhabdus</taxon>
    </lineage>
</organism>
<dbReference type="SUPFAM" id="SSF159270">
    <property type="entry name" value="YmcC-like"/>
    <property type="match status" value="1"/>
</dbReference>
<feature type="signal peptide" evidence="1">
    <location>
        <begin position="1"/>
        <end position="22"/>
    </location>
</feature>
<gene>
    <name evidence="2" type="ORF">FE785_02325</name>
</gene>
<dbReference type="EMBL" id="CP040602">
    <property type="protein sequence ID" value="QCU89553.1"/>
    <property type="molecule type" value="Genomic_DNA"/>
</dbReference>
<sequence>MAAMKHTLLFLLLLLAAGCSTNQSEKSYFDNFYETYLAIKEQQNPLTWQQGQSLPYASIRTMVNDGTPVLMVLGYLVDNQQKWYSKNRFSFTSENGRVVQVYNVSSEISSIRPSPIWQNLQLASVKLNQVITIPMFIDFLSSKRIDVKASVRIQGDGYEERQLFGKSVRLFRVSEQLTIPSMNFSYTNYYWKDVSTGFIWESIQKWGPDVPKIHYQVIKPWINTIPEFIAP</sequence>
<dbReference type="InterPro" id="IPR021308">
    <property type="entry name" value="GfcB"/>
</dbReference>
<feature type="chain" id="PRO_5020195767" evidence="1">
    <location>
        <begin position="23"/>
        <end position="231"/>
    </location>
</feature>
<dbReference type="AlphaFoldDB" id="A0A4V1HHM6"/>
<name>A0A4V1HHM6_9GAMM</name>
<keyword evidence="3" id="KW-1185">Reference proteome</keyword>
<dbReference type="Gene3D" id="2.40.360.10">
    <property type="entry name" value="YmcC-like"/>
    <property type="match status" value="1"/>
</dbReference>
<dbReference type="KEGG" id="thig:FE785_02325"/>
<accession>A0A4V1HHM6</accession>